<evidence type="ECO:0000256" key="9">
    <source>
        <dbReference type="PIRSR" id="PIRSR000294-2"/>
    </source>
</evidence>
<organism evidence="11 12">
    <name type="scientific">Chitinophaga oryziterrae</name>
    <dbReference type="NCBI Taxonomy" id="1031224"/>
    <lineage>
        <taxon>Bacteria</taxon>
        <taxon>Pseudomonadati</taxon>
        <taxon>Bacteroidota</taxon>
        <taxon>Chitinophagia</taxon>
        <taxon>Chitinophagales</taxon>
        <taxon>Chitinophagaceae</taxon>
        <taxon>Chitinophaga</taxon>
    </lineage>
</organism>
<dbReference type="InterPro" id="IPR036909">
    <property type="entry name" value="Cyt_c-like_dom_sf"/>
</dbReference>
<keyword evidence="11" id="KW-0575">Peroxidase</keyword>
<reference evidence="11 12" key="1">
    <citation type="submission" date="2019-12" db="EMBL/GenBank/DDBJ databases">
        <title>The draft genomic sequence of strain Chitinophaga oryziterrae JCM 16595.</title>
        <authorList>
            <person name="Zhang X."/>
        </authorList>
    </citation>
    <scope>NUCLEOTIDE SEQUENCE [LARGE SCALE GENOMIC DNA]</scope>
    <source>
        <strain evidence="11 12">JCM 16595</strain>
    </source>
</reference>
<dbReference type="Pfam" id="PF03150">
    <property type="entry name" value="CCP_MauG"/>
    <property type="match status" value="1"/>
</dbReference>
<proteinExistence type="predicted"/>
<feature type="binding site" description="axial binding residue" evidence="9">
    <location>
        <position position="78"/>
    </location>
    <ligand>
        <name>heme c</name>
        <dbReference type="ChEBI" id="CHEBI:61717"/>
        <label>1</label>
    </ligand>
    <ligandPart>
        <name>Fe</name>
        <dbReference type="ChEBI" id="CHEBI:18248"/>
    </ligandPart>
</feature>
<dbReference type="RefSeq" id="WP_157298232.1">
    <property type="nucleotide sequence ID" value="NZ_BAAAZB010000005.1"/>
</dbReference>
<dbReference type="GO" id="GO:0046872">
    <property type="term" value="F:metal ion binding"/>
    <property type="evidence" value="ECO:0007669"/>
    <property type="project" value="UniProtKB-KW"/>
</dbReference>
<keyword evidence="2 8" id="KW-0349">Heme</keyword>
<keyword evidence="12" id="KW-1185">Reference proteome</keyword>
<evidence type="ECO:0000256" key="4">
    <source>
        <dbReference type="ARBA" id="ARBA00022729"/>
    </source>
</evidence>
<dbReference type="SUPFAM" id="SSF46626">
    <property type="entry name" value="Cytochrome c"/>
    <property type="match status" value="2"/>
</dbReference>
<dbReference type="GO" id="GO:0042597">
    <property type="term" value="C:periplasmic space"/>
    <property type="evidence" value="ECO:0007669"/>
    <property type="project" value="UniProtKB-SubCell"/>
</dbReference>
<dbReference type="PROSITE" id="PS51257">
    <property type="entry name" value="PROKAR_LIPOPROTEIN"/>
    <property type="match status" value="1"/>
</dbReference>
<dbReference type="InterPro" id="IPR051395">
    <property type="entry name" value="Cytochrome_c_Peroxidase/MauG"/>
</dbReference>
<feature type="binding site" description="axial binding residue" evidence="9">
    <location>
        <position position="222"/>
    </location>
    <ligand>
        <name>heme c</name>
        <dbReference type="ChEBI" id="CHEBI:61717"/>
        <label>2</label>
    </ligand>
    <ligandPart>
        <name>Fe</name>
        <dbReference type="ChEBI" id="CHEBI:18248"/>
    </ligandPart>
</feature>
<dbReference type="PANTHER" id="PTHR30600">
    <property type="entry name" value="CYTOCHROME C PEROXIDASE-RELATED"/>
    <property type="match status" value="1"/>
</dbReference>
<dbReference type="InterPro" id="IPR009056">
    <property type="entry name" value="Cyt_c-like_dom"/>
</dbReference>
<feature type="binding site" description="covalent" evidence="8">
    <location>
        <position position="221"/>
    </location>
    <ligand>
        <name>heme c</name>
        <dbReference type="ChEBI" id="CHEBI:61717"/>
        <label>2</label>
    </ligand>
</feature>
<evidence type="ECO:0000259" key="10">
    <source>
        <dbReference type="PROSITE" id="PS51007"/>
    </source>
</evidence>
<evidence type="ECO:0000313" key="11">
    <source>
        <dbReference type="EMBL" id="MVT39567.1"/>
    </source>
</evidence>
<feature type="domain" description="Cytochrome c" evidence="10">
    <location>
        <begin position="205"/>
        <end position="330"/>
    </location>
</feature>
<evidence type="ECO:0000256" key="5">
    <source>
        <dbReference type="ARBA" id="ARBA00022764"/>
    </source>
</evidence>
<dbReference type="Gene3D" id="1.10.760.10">
    <property type="entry name" value="Cytochrome c-like domain"/>
    <property type="match status" value="2"/>
</dbReference>
<keyword evidence="3 9" id="KW-0479">Metal-binding</keyword>
<dbReference type="EMBL" id="WRXO01000001">
    <property type="protein sequence ID" value="MVT39567.1"/>
    <property type="molecule type" value="Genomic_DNA"/>
</dbReference>
<comment type="caution">
    <text evidence="11">The sequence shown here is derived from an EMBL/GenBank/DDBJ whole genome shotgun (WGS) entry which is preliminary data.</text>
</comment>
<sequence>MSKLQWLILSGFIFLIFACSKSEQIAGFIGFQQPATFPAPAYNLANNPVTKEGFELGRKLFYESRLSRNNTISCGFCHLQTSAFTHHGHDVSHGIDDRLGSRNSPPIMNLAWNTTFMWDGGVFDMDLQPIAPITNFVEMDETMENVLNKLRNTPPYPAMFKKAFGSDEITTAHMMKALSQFMLMLVSDQSKYDSVTRKQGVSFTTEEEQGYELYQQKCSSCHKEPLFTDHSFRNNGIGVGPNNDKGRYAITLNPDDKYKFKVPGLRNLAYTAPYMHDGRFYTLQAVLNHYTSEVQDGATLDPLLKQNGRLGIALTTNEQQKLLAFLNTLNDRNFITDKRFSEESQ</sequence>
<dbReference type="GO" id="GO:0020037">
    <property type="term" value="F:heme binding"/>
    <property type="evidence" value="ECO:0007669"/>
    <property type="project" value="InterPro"/>
</dbReference>
<keyword evidence="5" id="KW-0574">Periplasm</keyword>
<dbReference type="PIRSF" id="PIRSF000294">
    <property type="entry name" value="Cytochrome-c_peroxidase"/>
    <property type="match status" value="1"/>
</dbReference>
<evidence type="ECO:0000256" key="7">
    <source>
        <dbReference type="ARBA" id="ARBA00023004"/>
    </source>
</evidence>
<feature type="binding site" description="covalent" evidence="8">
    <location>
        <position position="74"/>
    </location>
    <ligand>
        <name>heme c</name>
        <dbReference type="ChEBI" id="CHEBI:61717"/>
        <label>1</label>
    </ligand>
</feature>
<evidence type="ECO:0000256" key="6">
    <source>
        <dbReference type="ARBA" id="ARBA00023002"/>
    </source>
</evidence>
<evidence type="ECO:0000256" key="2">
    <source>
        <dbReference type="ARBA" id="ARBA00022617"/>
    </source>
</evidence>
<evidence type="ECO:0000256" key="3">
    <source>
        <dbReference type="ARBA" id="ARBA00022723"/>
    </source>
</evidence>
<feature type="binding site" description="covalent" evidence="8">
    <location>
        <position position="218"/>
    </location>
    <ligand>
        <name>heme c</name>
        <dbReference type="ChEBI" id="CHEBI:61717"/>
        <label>2</label>
    </ligand>
</feature>
<name>A0A6N8J2X0_9BACT</name>
<keyword evidence="4" id="KW-0732">Signal</keyword>
<evidence type="ECO:0000256" key="1">
    <source>
        <dbReference type="ARBA" id="ARBA00004418"/>
    </source>
</evidence>
<dbReference type="PROSITE" id="PS51007">
    <property type="entry name" value="CYTC"/>
    <property type="match status" value="1"/>
</dbReference>
<dbReference type="Proteomes" id="UP000468388">
    <property type="component" value="Unassembled WGS sequence"/>
</dbReference>
<feature type="binding site" description="covalent" evidence="8">
    <location>
        <position position="77"/>
    </location>
    <ligand>
        <name>heme c</name>
        <dbReference type="ChEBI" id="CHEBI:61717"/>
        <label>1</label>
    </ligand>
</feature>
<accession>A0A6N8J2X0</accession>
<dbReference type="GO" id="GO:0009055">
    <property type="term" value="F:electron transfer activity"/>
    <property type="evidence" value="ECO:0007669"/>
    <property type="project" value="InterPro"/>
</dbReference>
<dbReference type="GO" id="GO:0004130">
    <property type="term" value="F:cytochrome-c peroxidase activity"/>
    <property type="evidence" value="ECO:0007669"/>
    <property type="project" value="TreeGrafter"/>
</dbReference>
<dbReference type="AlphaFoldDB" id="A0A6N8J2X0"/>
<comment type="PTM">
    <text evidence="8">Binds 2 heme groups per subunit.</text>
</comment>
<evidence type="ECO:0000256" key="8">
    <source>
        <dbReference type="PIRSR" id="PIRSR000294-1"/>
    </source>
</evidence>
<dbReference type="OrthoDB" id="9805202at2"/>
<gene>
    <name evidence="11" type="ORF">GO495_03130</name>
</gene>
<keyword evidence="6" id="KW-0560">Oxidoreductase</keyword>
<dbReference type="InterPro" id="IPR004852">
    <property type="entry name" value="Di-haem_cyt_c_peroxidsae"/>
</dbReference>
<protein>
    <submittedName>
        <fullName evidence="11">Cytochrome-c peroxidase</fullName>
    </submittedName>
</protein>
<evidence type="ECO:0000313" key="12">
    <source>
        <dbReference type="Proteomes" id="UP000468388"/>
    </source>
</evidence>
<comment type="cofactor">
    <cofactor evidence="8">
        <name>heme</name>
        <dbReference type="ChEBI" id="CHEBI:30413"/>
    </cofactor>
    <text evidence="8">Binds 2 heme groups.</text>
</comment>
<comment type="subcellular location">
    <subcellularLocation>
        <location evidence="1">Periplasm</location>
    </subcellularLocation>
</comment>
<dbReference type="InterPro" id="IPR026259">
    <property type="entry name" value="MauG/Cytc_peroxidase"/>
</dbReference>
<keyword evidence="7 9" id="KW-0408">Iron</keyword>